<dbReference type="Proteomes" id="UP001428341">
    <property type="component" value="Unassembled WGS sequence"/>
</dbReference>
<evidence type="ECO:0000313" key="1">
    <source>
        <dbReference type="EMBL" id="KAK9181602.1"/>
    </source>
</evidence>
<protein>
    <submittedName>
        <fullName evidence="1">Uncharacterized protein</fullName>
    </submittedName>
</protein>
<name>A0AAP0LP43_9ROSI</name>
<reference evidence="1 2" key="1">
    <citation type="submission" date="2024-05" db="EMBL/GenBank/DDBJ databases">
        <title>Haplotype-resolved chromosome-level genome assembly of Huyou (Citrus changshanensis).</title>
        <authorList>
            <person name="Miao C."/>
            <person name="Chen W."/>
            <person name="Wu Y."/>
            <person name="Wang L."/>
            <person name="Zhao S."/>
            <person name="Grierson D."/>
            <person name="Xu C."/>
            <person name="Chen K."/>
        </authorList>
    </citation>
    <scope>NUCLEOTIDE SEQUENCE [LARGE SCALE GENOMIC DNA]</scope>
    <source>
        <strain evidence="1">01-14</strain>
        <tissue evidence="1">Leaf</tissue>
    </source>
</reference>
<proteinExistence type="predicted"/>
<comment type="caution">
    <text evidence="1">The sequence shown here is derived from an EMBL/GenBank/DDBJ whole genome shotgun (WGS) entry which is preliminary data.</text>
</comment>
<accession>A0AAP0LP43</accession>
<gene>
    <name evidence="1" type="ORF">WN944_024740</name>
</gene>
<organism evidence="1 2">
    <name type="scientific">Citrus x changshan-huyou</name>
    <dbReference type="NCBI Taxonomy" id="2935761"/>
    <lineage>
        <taxon>Eukaryota</taxon>
        <taxon>Viridiplantae</taxon>
        <taxon>Streptophyta</taxon>
        <taxon>Embryophyta</taxon>
        <taxon>Tracheophyta</taxon>
        <taxon>Spermatophyta</taxon>
        <taxon>Magnoliopsida</taxon>
        <taxon>eudicotyledons</taxon>
        <taxon>Gunneridae</taxon>
        <taxon>Pentapetalae</taxon>
        <taxon>rosids</taxon>
        <taxon>malvids</taxon>
        <taxon>Sapindales</taxon>
        <taxon>Rutaceae</taxon>
        <taxon>Aurantioideae</taxon>
        <taxon>Citrus</taxon>
    </lineage>
</organism>
<dbReference type="EMBL" id="JBCGBO010000024">
    <property type="protein sequence ID" value="KAK9181602.1"/>
    <property type="molecule type" value="Genomic_DNA"/>
</dbReference>
<keyword evidence="2" id="KW-1185">Reference proteome</keyword>
<dbReference type="AlphaFoldDB" id="A0AAP0LP43"/>
<sequence length="159" mass="17367">MSIVLEYLLLSFLTGQKPIRSTDSEEDKSLVEYFLEAMKENRLFDVLDAGVLKASIGASIMQHNCDDIDFVAGHSTGLSKIGSSSAGIHFLGGASGNFGFSSTICVKLEMEIGDVFSFSCWYDGMESVIAITPIKWFFPFGSQVLRTVLVVVLQGQFTD</sequence>
<evidence type="ECO:0000313" key="2">
    <source>
        <dbReference type="Proteomes" id="UP001428341"/>
    </source>
</evidence>